<dbReference type="OrthoDB" id="5840532at2759"/>
<dbReference type="InterPro" id="IPR002347">
    <property type="entry name" value="SDR_fam"/>
</dbReference>
<dbReference type="Proteomes" id="UP000799779">
    <property type="component" value="Unassembled WGS sequence"/>
</dbReference>
<dbReference type="Gene3D" id="3.40.50.720">
    <property type="entry name" value="NAD(P)-binding Rossmann-like Domain"/>
    <property type="match status" value="1"/>
</dbReference>
<protein>
    <recommendedName>
        <fullName evidence="4">NAD(P)-binding protein</fullName>
    </recommendedName>
</protein>
<evidence type="ECO:0000256" key="1">
    <source>
        <dbReference type="SAM" id="MobiDB-lite"/>
    </source>
</evidence>
<dbReference type="EMBL" id="ML977562">
    <property type="protein sequence ID" value="KAF2005690.1"/>
    <property type="molecule type" value="Genomic_DNA"/>
</dbReference>
<feature type="compositionally biased region" description="Basic and acidic residues" evidence="1">
    <location>
        <begin position="16"/>
        <end position="27"/>
    </location>
</feature>
<dbReference type="Pfam" id="PF00106">
    <property type="entry name" value="adh_short"/>
    <property type="match status" value="1"/>
</dbReference>
<gene>
    <name evidence="2" type="ORF">P154DRAFT_608696</name>
</gene>
<feature type="compositionally biased region" description="Basic residues" evidence="1">
    <location>
        <begin position="1"/>
        <end position="15"/>
    </location>
</feature>
<feature type="compositionally biased region" description="Low complexity" evidence="1">
    <location>
        <begin position="38"/>
        <end position="55"/>
    </location>
</feature>
<dbReference type="AlphaFoldDB" id="A0A6A5WV33"/>
<evidence type="ECO:0000313" key="3">
    <source>
        <dbReference type="Proteomes" id="UP000799779"/>
    </source>
</evidence>
<keyword evidence="3" id="KW-1185">Reference proteome</keyword>
<dbReference type="SUPFAM" id="SSF51735">
    <property type="entry name" value="NAD(P)-binding Rossmann-fold domains"/>
    <property type="match status" value="1"/>
</dbReference>
<proteinExistence type="predicted"/>
<evidence type="ECO:0000313" key="2">
    <source>
        <dbReference type="EMBL" id="KAF2005690.1"/>
    </source>
</evidence>
<name>A0A6A5WV33_9PLEO</name>
<dbReference type="InterPro" id="IPR036291">
    <property type="entry name" value="NAD(P)-bd_dom_sf"/>
</dbReference>
<reference evidence="2" key="1">
    <citation type="journal article" date="2020" name="Stud. Mycol.">
        <title>101 Dothideomycetes genomes: a test case for predicting lifestyles and emergence of pathogens.</title>
        <authorList>
            <person name="Haridas S."/>
            <person name="Albert R."/>
            <person name="Binder M."/>
            <person name="Bloem J."/>
            <person name="Labutti K."/>
            <person name="Salamov A."/>
            <person name="Andreopoulos B."/>
            <person name="Baker S."/>
            <person name="Barry K."/>
            <person name="Bills G."/>
            <person name="Bluhm B."/>
            <person name="Cannon C."/>
            <person name="Castanera R."/>
            <person name="Culley D."/>
            <person name="Daum C."/>
            <person name="Ezra D."/>
            <person name="Gonzalez J."/>
            <person name="Henrissat B."/>
            <person name="Kuo A."/>
            <person name="Liang C."/>
            <person name="Lipzen A."/>
            <person name="Lutzoni F."/>
            <person name="Magnuson J."/>
            <person name="Mondo S."/>
            <person name="Nolan M."/>
            <person name="Ohm R."/>
            <person name="Pangilinan J."/>
            <person name="Park H.-J."/>
            <person name="Ramirez L."/>
            <person name="Alfaro M."/>
            <person name="Sun H."/>
            <person name="Tritt A."/>
            <person name="Yoshinaga Y."/>
            <person name="Zwiers L.-H."/>
            <person name="Turgeon B."/>
            <person name="Goodwin S."/>
            <person name="Spatafora J."/>
            <person name="Crous P."/>
            <person name="Grigoriev I."/>
        </authorList>
    </citation>
    <scope>NUCLEOTIDE SEQUENCE</scope>
    <source>
        <strain evidence="2">CBS 123094</strain>
    </source>
</reference>
<feature type="region of interest" description="Disordered" evidence="1">
    <location>
        <begin position="1"/>
        <end position="55"/>
    </location>
</feature>
<organism evidence="2 3">
    <name type="scientific">Amniculicola lignicola CBS 123094</name>
    <dbReference type="NCBI Taxonomy" id="1392246"/>
    <lineage>
        <taxon>Eukaryota</taxon>
        <taxon>Fungi</taxon>
        <taxon>Dikarya</taxon>
        <taxon>Ascomycota</taxon>
        <taxon>Pezizomycotina</taxon>
        <taxon>Dothideomycetes</taxon>
        <taxon>Pleosporomycetidae</taxon>
        <taxon>Pleosporales</taxon>
        <taxon>Amniculicolaceae</taxon>
        <taxon>Amniculicola</taxon>
    </lineage>
</organism>
<sequence length="103" mass="11591">MRSRIHPRRMRRNRAPRLERGCLRDPPSHPSLKVPRQTNKSKSPPTQSTSQTVNSRATTFGSIDYVVNGAGITTKHEGGAAFAKTLDWQKFIDINLTGKFFVL</sequence>
<evidence type="ECO:0008006" key="4">
    <source>
        <dbReference type="Google" id="ProtNLM"/>
    </source>
</evidence>
<accession>A0A6A5WV33</accession>